<reference evidence="7" key="1">
    <citation type="submission" date="2020-07" db="EMBL/GenBank/DDBJ databases">
        <title>Huge and variable diversity of episymbiotic CPR bacteria and DPANN archaea in groundwater ecosystems.</title>
        <authorList>
            <person name="He C.Y."/>
            <person name="Keren R."/>
            <person name="Whittaker M."/>
            <person name="Farag I.F."/>
            <person name="Doudna J."/>
            <person name="Cate J.H.D."/>
            <person name="Banfield J.F."/>
        </authorList>
    </citation>
    <scope>NUCLEOTIDE SEQUENCE</scope>
    <source>
        <strain evidence="7">NC_groundwater_1482_Ag_S-0.65um_47_24</strain>
    </source>
</reference>
<dbReference type="CDD" id="cd01335">
    <property type="entry name" value="Radical_SAM"/>
    <property type="match status" value="1"/>
</dbReference>
<dbReference type="Gene3D" id="3.80.30.20">
    <property type="entry name" value="tm_1862 like domain"/>
    <property type="match status" value="1"/>
</dbReference>
<keyword evidence="4" id="KW-0408">Iron</keyword>
<dbReference type="InterPro" id="IPR023404">
    <property type="entry name" value="rSAM_horseshoe"/>
</dbReference>
<dbReference type="GO" id="GO:0051536">
    <property type="term" value="F:iron-sulfur cluster binding"/>
    <property type="evidence" value="ECO:0007669"/>
    <property type="project" value="UniProtKB-KW"/>
</dbReference>
<comment type="cofactor">
    <cofactor evidence="1">
        <name>[4Fe-4S] cluster</name>
        <dbReference type="ChEBI" id="CHEBI:49883"/>
    </cofactor>
</comment>
<dbReference type="PROSITE" id="PS51918">
    <property type="entry name" value="RADICAL_SAM"/>
    <property type="match status" value="1"/>
</dbReference>
<dbReference type="SFLD" id="SFLDS00029">
    <property type="entry name" value="Radical_SAM"/>
    <property type="match status" value="1"/>
</dbReference>
<dbReference type="InterPro" id="IPR007197">
    <property type="entry name" value="rSAM"/>
</dbReference>
<dbReference type="GO" id="GO:0005829">
    <property type="term" value="C:cytosol"/>
    <property type="evidence" value="ECO:0007669"/>
    <property type="project" value="TreeGrafter"/>
</dbReference>
<name>A0A933GL66_UNCTE</name>
<dbReference type="SFLD" id="SFLDG01082">
    <property type="entry name" value="B12-binding_domain_containing"/>
    <property type="match status" value="1"/>
</dbReference>
<gene>
    <name evidence="7" type="ORF">HY730_04470</name>
</gene>
<evidence type="ECO:0000256" key="3">
    <source>
        <dbReference type="ARBA" id="ARBA00022723"/>
    </source>
</evidence>
<dbReference type="GO" id="GO:0046872">
    <property type="term" value="F:metal ion binding"/>
    <property type="evidence" value="ECO:0007669"/>
    <property type="project" value="UniProtKB-KW"/>
</dbReference>
<dbReference type="InterPro" id="IPR051198">
    <property type="entry name" value="BchE-like"/>
</dbReference>
<dbReference type="InterPro" id="IPR058240">
    <property type="entry name" value="rSAM_sf"/>
</dbReference>
<organism evidence="7 8">
    <name type="scientific">Tectimicrobiota bacterium</name>
    <dbReference type="NCBI Taxonomy" id="2528274"/>
    <lineage>
        <taxon>Bacteria</taxon>
        <taxon>Pseudomonadati</taxon>
        <taxon>Nitrospinota/Tectimicrobiota group</taxon>
        <taxon>Candidatus Tectimicrobiota</taxon>
    </lineage>
</organism>
<dbReference type="InterPro" id="IPR006638">
    <property type="entry name" value="Elp3/MiaA/NifB-like_rSAM"/>
</dbReference>
<dbReference type="SMART" id="SM00729">
    <property type="entry name" value="Elp3"/>
    <property type="match status" value="1"/>
</dbReference>
<dbReference type="Proteomes" id="UP000772181">
    <property type="component" value="Unassembled WGS sequence"/>
</dbReference>
<proteinExistence type="predicted"/>
<dbReference type="Pfam" id="PF04055">
    <property type="entry name" value="Radical_SAM"/>
    <property type="match status" value="1"/>
</dbReference>
<protein>
    <submittedName>
        <fullName evidence="7">Radical SAM protein</fullName>
    </submittedName>
</protein>
<evidence type="ECO:0000256" key="2">
    <source>
        <dbReference type="ARBA" id="ARBA00022691"/>
    </source>
</evidence>
<evidence type="ECO:0000256" key="4">
    <source>
        <dbReference type="ARBA" id="ARBA00023004"/>
    </source>
</evidence>
<feature type="domain" description="Radical SAM core" evidence="6">
    <location>
        <begin position="2"/>
        <end position="232"/>
    </location>
</feature>
<evidence type="ECO:0000256" key="5">
    <source>
        <dbReference type="ARBA" id="ARBA00023014"/>
    </source>
</evidence>
<dbReference type="AlphaFoldDB" id="A0A933GL66"/>
<accession>A0A933GL66</accession>
<evidence type="ECO:0000313" key="7">
    <source>
        <dbReference type="EMBL" id="MBI4595617.1"/>
    </source>
</evidence>
<keyword evidence="5" id="KW-0411">Iron-sulfur</keyword>
<dbReference type="PANTHER" id="PTHR43409">
    <property type="entry name" value="ANAEROBIC MAGNESIUM-PROTOPORPHYRIN IX MONOMETHYL ESTER CYCLASE-RELATED"/>
    <property type="match status" value="1"/>
</dbReference>
<comment type="caution">
    <text evidence="7">The sequence shown here is derived from an EMBL/GenBank/DDBJ whole genome shotgun (WGS) entry which is preliminary data.</text>
</comment>
<sequence length="311" mass="34732">MKGNQKIKFLMIDESRGCPNACHFCIHPIKSGNRWRLLDVSKIIDLMDRLGHKLGTTAFRLAGSNTPARLRNDLAGEIIKQGLKVKYVGYGHARDAGADDYELLRKSGCASLFYGVESGSQEILDEDINKHVKVEQIAQALKEAKKAGLLTVASLIVPCPHDTPETLKQTLDLLVDANPDSVVMSLPGVIPGTAWYANSGKFGFKLNEDYIERVMVYKIRLLLPLALWEPTPYQISGKTHYESIAMAQWLAMELEKKGIITGMEDYLLLAANYLNISRKEVRDRSRKLFFTGDYAGIESLVNVFNERVATV</sequence>
<keyword evidence="3" id="KW-0479">Metal-binding</keyword>
<evidence type="ECO:0000313" key="8">
    <source>
        <dbReference type="Proteomes" id="UP000772181"/>
    </source>
</evidence>
<dbReference type="EMBL" id="JACQWF010000204">
    <property type="protein sequence ID" value="MBI4595617.1"/>
    <property type="molecule type" value="Genomic_DNA"/>
</dbReference>
<dbReference type="GO" id="GO:0003824">
    <property type="term" value="F:catalytic activity"/>
    <property type="evidence" value="ECO:0007669"/>
    <property type="project" value="InterPro"/>
</dbReference>
<keyword evidence="2" id="KW-0949">S-adenosyl-L-methionine</keyword>
<dbReference type="SUPFAM" id="SSF102114">
    <property type="entry name" value="Radical SAM enzymes"/>
    <property type="match status" value="1"/>
</dbReference>
<dbReference type="PANTHER" id="PTHR43409:SF7">
    <property type="entry name" value="BLL1977 PROTEIN"/>
    <property type="match status" value="1"/>
</dbReference>
<evidence type="ECO:0000256" key="1">
    <source>
        <dbReference type="ARBA" id="ARBA00001966"/>
    </source>
</evidence>
<evidence type="ECO:0000259" key="6">
    <source>
        <dbReference type="PROSITE" id="PS51918"/>
    </source>
</evidence>